<protein>
    <submittedName>
        <fullName evidence="3">Uncharacterized protein</fullName>
    </submittedName>
</protein>
<reference evidence="3 4" key="1">
    <citation type="submission" date="2018-12" db="EMBL/GenBank/DDBJ databases">
        <authorList>
            <consortium name="Pathogen Informatics"/>
        </authorList>
    </citation>
    <scope>NUCLEOTIDE SEQUENCE [LARGE SCALE GENOMIC DNA]</scope>
    <source>
        <strain evidence="3 4">NCTC10741</strain>
    </source>
</reference>
<feature type="compositionally biased region" description="Low complexity" evidence="1">
    <location>
        <begin position="175"/>
        <end position="195"/>
    </location>
</feature>
<organism evidence="3 4">
    <name type="scientific">Tsukamurella paurometabola</name>
    <name type="common">Corynebacterium paurometabolum</name>
    <dbReference type="NCBI Taxonomy" id="2061"/>
    <lineage>
        <taxon>Bacteria</taxon>
        <taxon>Bacillati</taxon>
        <taxon>Actinomycetota</taxon>
        <taxon>Actinomycetes</taxon>
        <taxon>Mycobacteriales</taxon>
        <taxon>Tsukamurellaceae</taxon>
        <taxon>Tsukamurella</taxon>
    </lineage>
</organism>
<evidence type="ECO:0000256" key="2">
    <source>
        <dbReference type="SAM" id="Phobius"/>
    </source>
</evidence>
<proteinExistence type="predicted"/>
<keyword evidence="2" id="KW-0812">Transmembrane</keyword>
<keyword evidence="2" id="KW-1133">Transmembrane helix</keyword>
<gene>
    <name evidence="3" type="ORF">NCTC10741_02826</name>
</gene>
<name>A0A3P8LFH0_TSUPA</name>
<dbReference type="AlphaFoldDB" id="A0A3P8LFH0"/>
<dbReference type="EMBL" id="LR131273">
    <property type="protein sequence ID" value="VDR39682.1"/>
    <property type="molecule type" value="Genomic_DNA"/>
</dbReference>
<feature type="region of interest" description="Disordered" evidence="1">
    <location>
        <begin position="86"/>
        <end position="195"/>
    </location>
</feature>
<evidence type="ECO:0000256" key="1">
    <source>
        <dbReference type="SAM" id="MobiDB-lite"/>
    </source>
</evidence>
<dbReference type="Proteomes" id="UP000271626">
    <property type="component" value="Chromosome"/>
</dbReference>
<feature type="region of interest" description="Disordered" evidence="1">
    <location>
        <begin position="1"/>
        <end position="37"/>
    </location>
</feature>
<evidence type="ECO:0000313" key="4">
    <source>
        <dbReference type="Proteomes" id="UP000271626"/>
    </source>
</evidence>
<feature type="compositionally biased region" description="Low complexity" evidence="1">
    <location>
        <begin position="95"/>
        <end position="126"/>
    </location>
</feature>
<dbReference type="OrthoDB" id="4775534at2"/>
<feature type="compositionally biased region" description="Polar residues" evidence="1">
    <location>
        <begin position="148"/>
        <end position="163"/>
    </location>
</feature>
<accession>A0A3P8LFH0</accession>
<feature type="transmembrane region" description="Helical" evidence="2">
    <location>
        <begin position="56"/>
        <end position="75"/>
    </location>
</feature>
<sequence>MTDTPKGPQGDGDAEVTTDKGTRTAPPEQDTAPAERPHLLSTVWARIPKTIPHTRARTSTVVLMLVFLGLMWWYLELYAQFVPKEQRRTGPPPAATSTAPATAEPTYETPVSTTPSRVPSSAAPSSDEAGESGPPSSTVPGRTGGQGPASTGGPTSGIVSSSGIVFPGVTLPGLPGATTEPPASGGAPTTTGPPG</sequence>
<evidence type="ECO:0000313" key="3">
    <source>
        <dbReference type="EMBL" id="VDR39682.1"/>
    </source>
</evidence>
<keyword evidence="2" id="KW-0472">Membrane</keyword>
<dbReference type="RefSeq" id="WP_126196750.1">
    <property type="nucleotide sequence ID" value="NZ_CP085954.1"/>
</dbReference>